<gene>
    <name evidence="1" type="ORF">IWT25_01947</name>
</gene>
<proteinExistence type="predicted"/>
<dbReference type="EMBL" id="BCMI01000021">
    <property type="protein sequence ID" value="GAX06602.1"/>
    <property type="molecule type" value="Genomic_DNA"/>
</dbReference>
<sequence length="67" mass="7145" precursor="true">MKSFIKYSSLAFATALLSTGIIESGVNVQQAHAATTPDKTQTATKNTESTGNTTFINRGSVLKFNFS</sequence>
<protein>
    <submittedName>
        <fullName evidence="1">Uncharacterized protein</fullName>
    </submittedName>
</protein>
<reference evidence="1 2" key="1">
    <citation type="submission" date="2015-11" db="EMBL/GenBank/DDBJ databases">
        <title>Draft genome sequences of new species of the genus Lactobacillus isolated from orchardgrass silage.</title>
        <authorList>
            <person name="Tohno M."/>
            <person name="Tanizawa Y."/>
            <person name="Arita M."/>
        </authorList>
    </citation>
    <scope>NUCLEOTIDE SEQUENCE [LARGE SCALE GENOMIC DNA]</scope>
    <source>
        <strain evidence="1 2">IWT25</strain>
    </source>
</reference>
<dbReference type="AlphaFoldDB" id="A0A1Z5IYF4"/>
<dbReference type="RefSeq" id="WP_089121597.1">
    <property type="nucleotide sequence ID" value="NZ_BCMI01000021.1"/>
</dbReference>
<evidence type="ECO:0000313" key="2">
    <source>
        <dbReference type="Proteomes" id="UP000198414"/>
    </source>
</evidence>
<dbReference type="Proteomes" id="UP000198414">
    <property type="component" value="Unassembled WGS sequence"/>
</dbReference>
<organism evidence="1 2">
    <name type="scientific">Secundilactobacillus pentosiphilus</name>
    <dbReference type="NCBI Taxonomy" id="1714682"/>
    <lineage>
        <taxon>Bacteria</taxon>
        <taxon>Bacillati</taxon>
        <taxon>Bacillota</taxon>
        <taxon>Bacilli</taxon>
        <taxon>Lactobacillales</taxon>
        <taxon>Lactobacillaceae</taxon>
        <taxon>Secundilactobacillus</taxon>
    </lineage>
</organism>
<dbReference type="OrthoDB" id="2284435at2"/>
<accession>A0A1Z5IYF4</accession>
<evidence type="ECO:0000313" key="1">
    <source>
        <dbReference type="EMBL" id="GAX06602.1"/>
    </source>
</evidence>
<name>A0A1Z5IYF4_9LACO</name>
<comment type="caution">
    <text evidence="1">The sequence shown here is derived from an EMBL/GenBank/DDBJ whole genome shotgun (WGS) entry which is preliminary data.</text>
</comment>